<reference evidence="1 2" key="1">
    <citation type="journal article" date="2010" name="Int. J. Syst. Evol. Microbiol.">
        <title>Bacillus horneckiae sp. nov., isolated from a spacecraft-assembly clean room.</title>
        <authorList>
            <person name="Vaishampayan P."/>
            <person name="Probst A."/>
            <person name="Krishnamurthi S."/>
            <person name="Ghosh S."/>
            <person name="Osman S."/>
            <person name="McDowall A."/>
            <person name="Ruckmani A."/>
            <person name="Mayilraj S."/>
            <person name="Venkateswaran K."/>
        </authorList>
    </citation>
    <scope>NUCLEOTIDE SEQUENCE [LARGE SCALE GENOMIC DNA]</scope>
    <source>
        <strain evidence="2">1PO1SC</strain>
    </source>
</reference>
<keyword evidence="2" id="KW-1185">Reference proteome</keyword>
<evidence type="ECO:0000313" key="1">
    <source>
        <dbReference type="EMBL" id="PKG26039.1"/>
    </source>
</evidence>
<accession>A0A2N0Z965</accession>
<dbReference type="AlphaFoldDB" id="A0A2N0Z965"/>
<gene>
    <name evidence="1" type="ORF">CWS20_26020</name>
</gene>
<name>A0A2N0Z965_9BACI</name>
<proteinExistence type="predicted"/>
<organism evidence="1 2">
    <name type="scientific">Cytobacillus horneckiae</name>
    <dbReference type="NCBI Taxonomy" id="549687"/>
    <lineage>
        <taxon>Bacteria</taxon>
        <taxon>Bacillati</taxon>
        <taxon>Bacillota</taxon>
        <taxon>Bacilli</taxon>
        <taxon>Bacillales</taxon>
        <taxon>Bacillaceae</taxon>
        <taxon>Cytobacillus</taxon>
    </lineage>
</organism>
<dbReference type="EMBL" id="PISD01000079">
    <property type="protein sequence ID" value="PKG26039.1"/>
    <property type="molecule type" value="Genomic_DNA"/>
</dbReference>
<comment type="caution">
    <text evidence="1">The sequence shown here is derived from an EMBL/GenBank/DDBJ whole genome shotgun (WGS) entry which is preliminary data.</text>
</comment>
<sequence>MRIDLSRLKSVPAVVDLSFIDDLVSNLKGITCPIPPTPPTPPTPPASGIGEELLEFLGSRVIISTPAGPVIGILSVVNTDYAVVTSETSIFLVPFNNMLGLSSQD</sequence>
<dbReference type="InterPro" id="IPR020139">
    <property type="entry name" value="DUF2642"/>
</dbReference>
<evidence type="ECO:0000313" key="2">
    <source>
        <dbReference type="Proteomes" id="UP000233343"/>
    </source>
</evidence>
<dbReference type="Proteomes" id="UP000233343">
    <property type="component" value="Unassembled WGS sequence"/>
</dbReference>
<dbReference type="RefSeq" id="WP_066197839.1">
    <property type="nucleotide sequence ID" value="NZ_JAFDQP010000004.1"/>
</dbReference>
<dbReference type="Pfam" id="PF10842">
    <property type="entry name" value="DUF2642"/>
    <property type="match status" value="1"/>
</dbReference>
<protein>
    <submittedName>
        <fullName evidence="1">DUF2642 domain-containing protein</fullName>
    </submittedName>
</protein>